<dbReference type="Proteomes" id="UP001501074">
    <property type="component" value="Unassembled WGS sequence"/>
</dbReference>
<dbReference type="SMART" id="SM00220">
    <property type="entry name" value="S_TKc"/>
    <property type="match status" value="1"/>
</dbReference>
<dbReference type="PROSITE" id="PS00108">
    <property type="entry name" value="PROTEIN_KINASE_ST"/>
    <property type="match status" value="1"/>
</dbReference>
<feature type="region of interest" description="Disordered" evidence="6">
    <location>
        <begin position="322"/>
        <end position="374"/>
    </location>
</feature>
<proteinExistence type="predicted"/>
<dbReference type="InterPro" id="IPR035992">
    <property type="entry name" value="Ricin_B-like_lectins"/>
</dbReference>
<comment type="caution">
    <text evidence="9">The sequence shown here is derived from an EMBL/GenBank/DDBJ whole genome shotgun (WGS) entry which is preliminary data.</text>
</comment>
<dbReference type="InterPro" id="IPR008271">
    <property type="entry name" value="Ser/Thr_kinase_AS"/>
</dbReference>
<dbReference type="Pfam" id="PF00652">
    <property type="entry name" value="Ricin_B_lectin"/>
    <property type="match status" value="1"/>
</dbReference>
<gene>
    <name evidence="9" type="ORF">GCM10022223_64370</name>
</gene>
<keyword evidence="4" id="KW-0418">Kinase</keyword>
<keyword evidence="2" id="KW-0808">Transferase</keyword>
<feature type="transmembrane region" description="Helical" evidence="7">
    <location>
        <begin position="294"/>
        <end position="315"/>
    </location>
</feature>
<evidence type="ECO:0000256" key="6">
    <source>
        <dbReference type="SAM" id="MobiDB-lite"/>
    </source>
</evidence>
<dbReference type="SUPFAM" id="SSF50370">
    <property type="entry name" value="Ricin B-like lectins"/>
    <property type="match status" value="1"/>
</dbReference>
<evidence type="ECO:0000256" key="2">
    <source>
        <dbReference type="ARBA" id="ARBA00022679"/>
    </source>
</evidence>
<dbReference type="PROSITE" id="PS50011">
    <property type="entry name" value="PROTEIN_KINASE_DOM"/>
    <property type="match status" value="1"/>
</dbReference>
<keyword evidence="7" id="KW-0472">Membrane</keyword>
<evidence type="ECO:0000256" key="5">
    <source>
        <dbReference type="ARBA" id="ARBA00022840"/>
    </source>
</evidence>
<dbReference type="Gene3D" id="2.80.10.50">
    <property type="match status" value="1"/>
</dbReference>
<evidence type="ECO:0000256" key="3">
    <source>
        <dbReference type="ARBA" id="ARBA00022741"/>
    </source>
</evidence>
<feature type="domain" description="Protein kinase" evidence="8">
    <location>
        <begin position="1"/>
        <end position="242"/>
    </location>
</feature>
<reference evidence="10" key="1">
    <citation type="journal article" date="2019" name="Int. J. Syst. Evol. Microbiol.">
        <title>The Global Catalogue of Microorganisms (GCM) 10K type strain sequencing project: providing services to taxonomists for standard genome sequencing and annotation.</title>
        <authorList>
            <consortium name="The Broad Institute Genomics Platform"/>
            <consortium name="The Broad Institute Genome Sequencing Center for Infectious Disease"/>
            <person name="Wu L."/>
            <person name="Ma J."/>
        </authorList>
    </citation>
    <scope>NUCLEOTIDE SEQUENCE [LARGE SCALE GENOMIC DNA]</scope>
    <source>
        <strain evidence="10">JCM 16902</strain>
    </source>
</reference>
<keyword evidence="3" id="KW-0547">Nucleotide-binding</keyword>
<dbReference type="Pfam" id="PF00069">
    <property type="entry name" value="Pkinase"/>
    <property type="match status" value="1"/>
</dbReference>
<name>A0ABP7AP35_9ACTN</name>
<dbReference type="PANTHER" id="PTHR43671:SF13">
    <property type="entry name" value="SERINE_THREONINE-PROTEIN KINASE NEK2"/>
    <property type="match status" value="1"/>
</dbReference>
<evidence type="ECO:0000256" key="1">
    <source>
        <dbReference type="ARBA" id="ARBA00012513"/>
    </source>
</evidence>
<organism evidence="9 10">
    <name type="scientific">Kineosporia mesophila</name>
    <dbReference type="NCBI Taxonomy" id="566012"/>
    <lineage>
        <taxon>Bacteria</taxon>
        <taxon>Bacillati</taxon>
        <taxon>Actinomycetota</taxon>
        <taxon>Actinomycetes</taxon>
        <taxon>Kineosporiales</taxon>
        <taxon>Kineosporiaceae</taxon>
        <taxon>Kineosporia</taxon>
    </lineage>
</organism>
<accession>A0ABP7AP35</accession>
<dbReference type="PROSITE" id="PS50231">
    <property type="entry name" value="RICIN_B_LECTIN"/>
    <property type="match status" value="1"/>
</dbReference>
<dbReference type="SUPFAM" id="SSF56112">
    <property type="entry name" value="Protein kinase-like (PK-like)"/>
    <property type="match status" value="1"/>
</dbReference>
<dbReference type="InterPro" id="IPR000719">
    <property type="entry name" value="Prot_kinase_dom"/>
</dbReference>
<keyword evidence="7" id="KW-0812">Transmembrane</keyword>
<dbReference type="CDD" id="cd00161">
    <property type="entry name" value="beta-trefoil_Ricin-like"/>
    <property type="match status" value="1"/>
</dbReference>
<dbReference type="EC" id="2.7.11.1" evidence="1"/>
<dbReference type="CDD" id="cd14014">
    <property type="entry name" value="STKc_PknB_like"/>
    <property type="match status" value="1"/>
</dbReference>
<dbReference type="Gene3D" id="1.10.510.10">
    <property type="entry name" value="Transferase(Phosphotransferase) domain 1"/>
    <property type="match status" value="1"/>
</dbReference>
<evidence type="ECO:0000256" key="4">
    <source>
        <dbReference type="ARBA" id="ARBA00022777"/>
    </source>
</evidence>
<evidence type="ECO:0000259" key="8">
    <source>
        <dbReference type="PROSITE" id="PS50011"/>
    </source>
</evidence>
<dbReference type="SMART" id="SM00458">
    <property type="entry name" value="RICIN"/>
    <property type="match status" value="1"/>
</dbReference>
<keyword evidence="5" id="KW-0067">ATP-binding</keyword>
<dbReference type="PANTHER" id="PTHR43671">
    <property type="entry name" value="SERINE/THREONINE-PROTEIN KINASE NEK"/>
    <property type="match status" value="1"/>
</dbReference>
<sequence length="483" mass="50355">MGRVYLGSTPGGRPVAVKVINTQFEENPDVLNRFRREVEILRTVRNAFVAALIDHNVTTTPYWMATEYVPGPTLAAAIRDQGQLDADVTRGLFAALAEALVDIHAHGICHRDLKPQNIILSVTGPRLIDFGIARGEDQEGLTQTGMTVGTPGYTAPEALLGHEIGPAADVFALAATIAKAATGRAPYGVGSGFAVSRRSMSGEVDVTGVPDDLAALIRDCSNPDPSARPGAEEIVLRCRPETGLIENQLYQQILKGRGATPAPGTSPATVPPALGATRAYSAPATPSARSRRPLLVGAGLLAVVLGVALIGTWLVSGVGADADDKASGSPASSAGPADVTPATSETPASEAPAETDQPVRTLTGPNGNCLAAPGSLANGDLPTIQPCDGSELQQWDYTAERGLKTGNRCLDLGANEVQNGLTVQLWECNGTRAQIFEAVGDEVRNPWSGRCLTTTTNEPAAGDPLIMWDCSGSNLNQVWHLPG</sequence>
<dbReference type="InterPro" id="IPR000772">
    <property type="entry name" value="Ricin_B_lectin"/>
</dbReference>
<dbReference type="EMBL" id="BAAAZO010000012">
    <property type="protein sequence ID" value="GAA3636878.1"/>
    <property type="molecule type" value="Genomic_DNA"/>
</dbReference>
<keyword evidence="10" id="KW-1185">Reference proteome</keyword>
<protein>
    <recommendedName>
        <fullName evidence="1">non-specific serine/threonine protein kinase</fullName>
        <ecNumber evidence="1">2.7.11.1</ecNumber>
    </recommendedName>
</protein>
<evidence type="ECO:0000313" key="10">
    <source>
        <dbReference type="Proteomes" id="UP001501074"/>
    </source>
</evidence>
<evidence type="ECO:0000313" key="9">
    <source>
        <dbReference type="EMBL" id="GAA3636878.1"/>
    </source>
</evidence>
<evidence type="ECO:0000256" key="7">
    <source>
        <dbReference type="SAM" id="Phobius"/>
    </source>
</evidence>
<dbReference type="InterPro" id="IPR011009">
    <property type="entry name" value="Kinase-like_dom_sf"/>
</dbReference>
<keyword evidence="7" id="KW-1133">Transmembrane helix</keyword>
<dbReference type="InterPro" id="IPR050660">
    <property type="entry name" value="NEK_Ser/Thr_kinase"/>
</dbReference>
<feature type="compositionally biased region" description="Low complexity" evidence="6">
    <location>
        <begin position="327"/>
        <end position="339"/>
    </location>
</feature>